<sequence>MASTSSQSPPPPQPTTATTASADPSLPSPQSASFEPSDHAKAYLVNDPQRTGFDPQTSWWMNYFRILSGQMTKEGMHHYREWRYREHEARDCAACERHRDYLFRYSPIIRFMAEKVDALNGKLDASNVLCRRCPGIITEDGTVVRKGGGFDPNYGILICANEVRNRKHLEDTLAHEMVHAYDHLRWKVDYSGKNLRHAACMEIRASMLSGECRWTREAITRGHWTLTQQFQNCVRMRAIQSVMARPHCKDDVQATKVVNEVWDSCFADTRPFDEVYK</sequence>
<evidence type="ECO:0000256" key="4">
    <source>
        <dbReference type="ARBA" id="ARBA00022670"/>
    </source>
</evidence>
<dbReference type="PANTHER" id="PTHR21711:SF0">
    <property type="entry name" value="MITOCHONDRIAL INNER MEMBRANE PROTEASE ATP23 HOMOLOG"/>
    <property type="match status" value="1"/>
</dbReference>
<accession>A0A507AZX9</accession>
<comment type="caution">
    <text evidence="11">The sequence shown here is derived from an EMBL/GenBank/DDBJ whole genome shotgun (WGS) entry which is preliminary data.</text>
</comment>
<dbReference type="EMBL" id="SKBQ01000062">
    <property type="protein sequence ID" value="TPX09810.1"/>
    <property type="molecule type" value="Genomic_DNA"/>
</dbReference>
<dbReference type="Pfam" id="PF09768">
    <property type="entry name" value="Peptidase_M76"/>
    <property type="match status" value="1"/>
</dbReference>
<feature type="region of interest" description="Disordered" evidence="10">
    <location>
        <begin position="1"/>
        <end position="35"/>
    </location>
</feature>
<dbReference type="PANTHER" id="PTHR21711">
    <property type="entry name" value="MITOCHONDRIAL INNER MEMBRANE PROTEASE"/>
    <property type="match status" value="1"/>
</dbReference>
<dbReference type="GO" id="GO:0034982">
    <property type="term" value="P:mitochondrial protein processing"/>
    <property type="evidence" value="ECO:0007669"/>
    <property type="project" value="TreeGrafter"/>
</dbReference>
<proteinExistence type="inferred from homology"/>
<dbReference type="GeneID" id="41976448"/>
<comment type="subcellular location">
    <subcellularLocation>
        <location evidence="1 9">Mitochondrion inner membrane</location>
        <topology evidence="1 9">Peripheral membrane protein</topology>
        <orientation evidence="1 9">Intermembrane side</orientation>
    </subcellularLocation>
</comment>
<dbReference type="Proteomes" id="UP000319257">
    <property type="component" value="Unassembled WGS sequence"/>
</dbReference>
<evidence type="ECO:0000256" key="1">
    <source>
        <dbReference type="ARBA" id="ARBA00004137"/>
    </source>
</evidence>
<gene>
    <name evidence="11" type="ORF">E0L32_009001</name>
</gene>
<dbReference type="GO" id="GO:0033615">
    <property type="term" value="P:mitochondrial proton-transporting ATP synthase complex assembly"/>
    <property type="evidence" value="ECO:0007669"/>
    <property type="project" value="TreeGrafter"/>
</dbReference>
<dbReference type="STRING" id="1093900.A0A507AZX9"/>
<evidence type="ECO:0000256" key="2">
    <source>
        <dbReference type="ARBA" id="ARBA00009915"/>
    </source>
</evidence>
<feature type="compositionally biased region" description="Low complexity" evidence="10">
    <location>
        <begin position="15"/>
        <end position="29"/>
    </location>
</feature>
<keyword evidence="9" id="KW-0999">Mitochondrion inner membrane</keyword>
<dbReference type="InterPro" id="IPR019165">
    <property type="entry name" value="Peptidase_M76_ATP23"/>
</dbReference>
<protein>
    <recommendedName>
        <fullName evidence="3 9">Mitochondrial inner membrane protease ATP23</fullName>
        <ecNumber evidence="9">3.4.24.-</ecNumber>
    </recommendedName>
</protein>
<organism evidence="11 12">
    <name type="scientific">Thyridium curvatum</name>
    <dbReference type="NCBI Taxonomy" id="1093900"/>
    <lineage>
        <taxon>Eukaryota</taxon>
        <taxon>Fungi</taxon>
        <taxon>Dikarya</taxon>
        <taxon>Ascomycota</taxon>
        <taxon>Pezizomycotina</taxon>
        <taxon>Sordariomycetes</taxon>
        <taxon>Sordariomycetidae</taxon>
        <taxon>Thyridiales</taxon>
        <taxon>Thyridiaceae</taxon>
        <taxon>Thyridium</taxon>
    </lineage>
</organism>
<dbReference type="OrthoDB" id="285308at2759"/>
<dbReference type="GO" id="GO:0004222">
    <property type="term" value="F:metalloendopeptidase activity"/>
    <property type="evidence" value="ECO:0007669"/>
    <property type="project" value="InterPro"/>
</dbReference>
<evidence type="ECO:0000256" key="5">
    <source>
        <dbReference type="ARBA" id="ARBA00022723"/>
    </source>
</evidence>
<dbReference type="GO" id="GO:0046872">
    <property type="term" value="F:metal ion binding"/>
    <property type="evidence" value="ECO:0007669"/>
    <property type="project" value="UniProtKB-KW"/>
</dbReference>
<keyword evidence="6 9" id="KW-0378">Hydrolase</keyword>
<dbReference type="InParanoid" id="A0A507AZX9"/>
<evidence type="ECO:0000313" key="12">
    <source>
        <dbReference type="Proteomes" id="UP000319257"/>
    </source>
</evidence>
<comment type="function">
    <text evidence="8">Has a dual role in the assembly of mitochondrial ATPase. Acts as a protease that removes N-terminal residues of mitochondrial ATPase CF(0) subunit 6 at the intermembrane space side. Also involved in the correct assembly of the membrane-embedded ATPase CF(0) particle, probably mediating association of subunit 6 with the subunit 9 ring.</text>
</comment>
<evidence type="ECO:0000256" key="6">
    <source>
        <dbReference type="ARBA" id="ARBA00022801"/>
    </source>
</evidence>
<keyword evidence="12" id="KW-1185">Reference proteome</keyword>
<comment type="similarity">
    <text evidence="2 9">Belongs to the peptidase M76 family.</text>
</comment>
<keyword evidence="7 9" id="KW-0482">Metalloprotease</keyword>
<evidence type="ECO:0000256" key="8">
    <source>
        <dbReference type="ARBA" id="ARBA00025322"/>
    </source>
</evidence>
<evidence type="ECO:0000313" key="11">
    <source>
        <dbReference type="EMBL" id="TPX09810.1"/>
    </source>
</evidence>
<dbReference type="RefSeq" id="XP_030991521.1">
    <property type="nucleotide sequence ID" value="XM_031143919.1"/>
</dbReference>
<evidence type="ECO:0000256" key="3">
    <source>
        <dbReference type="ARBA" id="ARBA00014615"/>
    </source>
</evidence>
<dbReference type="AlphaFoldDB" id="A0A507AZX9"/>
<keyword evidence="9" id="KW-0472">Membrane</keyword>
<name>A0A507AZX9_9PEZI</name>
<keyword evidence="4 9" id="KW-0645">Protease</keyword>
<keyword evidence="9" id="KW-0496">Mitochondrion</keyword>
<evidence type="ECO:0000256" key="9">
    <source>
        <dbReference type="RuleBase" id="RU364057"/>
    </source>
</evidence>
<evidence type="ECO:0000256" key="7">
    <source>
        <dbReference type="ARBA" id="ARBA00023049"/>
    </source>
</evidence>
<dbReference type="GO" id="GO:0005743">
    <property type="term" value="C:mitochondrial inner membrane"/>
    <property type="evidence" value="ECO:0007669"/>
    <property type="project" value="UniProtKB-SubCell"/>
</dbReference>
<keyword evidence="5 9" id="KW-0479">Metal-binding</keyword>
<dbReference type="FunCoup" id="A0A507AZX9">
    <property type="interactions" value="480"/>
</dbReference>
<dbReference type="EC" id="3.4.24.-" evidence="9"/>
<reference evidence="11 12" key="1">
    <citation type="submission" date="2019-06" db="EMBL/GenBank/DDBJ databases">
        <title>Draft genome sequence of the filamentous fungus Phialemoniopsis curvata isolated from diesel fuel.</title>
        <authorList>
            <person name="Varaljay V.A."/>
            <person name="Lyon W.J."/>
            <person name="Crouch A.L."/>
            <person name="Drake C.E."/>
            <person name="Hollomon J.M."/>
            <person name="Nadeau L.J."/>
            <person name="Nunn H.S."/>
            <person name="Stevenson B.S."/>
            <person name="Bojanowski C.L."/>
            <person name="Crookes-Goodson W.J."/>
        </authorList>
    </citation>
    <scope>NUCLEOTIDE SEQUENCE [LARGE SCALE GENOMIC DNA]</scope>
    <source>
        <strain evidence="11 12">D216</strain>
    </source>
</reference>
<evidence type="ECO:0000256" key="10">
    <source>
        <dbReference type="SAM" id="MobiDB-lite"/>
    </source>
</evidence>